<proteinExistence type="inferred from homology"/>
<evidence type="ECO:0000259" key="5">
    <source>
        <dbReference type="Pfam" id="PF03446"/>
    </source>
</evidence>
<feature type="active site" evidence="4">
    <location>
        <position position="172"/>
    </location>
</feature>
<dbReference type="PANTHER" id="PTHR43060:SF15">
    <property type="entry name" value="3-HYDROXYISOBUTYRATE DEHYDROGENASE-LIKE 1, MITOCHONDRIAL-RELATED"/>
    <property type="match status" value="1"/>
</dbReference>
<dbReference type="PROSITE" id="PS00895">
    <property type="entry name" value="3_HYDROXYISOBUT_DH"/>
    <property type="match status" value="1"/>
</dbReference>
<dbReference type="InterPro" id="IPR036291">
    <property type="entry name" value="NAD(P)-bd_dom_sf"/>
</dbReference>
<dbReference type="InterPro" id="IPR006115">
    <property type="entry name" value="6PGDH_NADP-bd"/>
</dbReference>
<organism evidence="7 8">
    <name type="scientific">Chitinimonas taiwanensis DSM 18899</name>
    <dbReference type="NCBI Taxonomy" id="1121279"/>
    <lineage>
        <taxon>Bacteria</taxon>
        <taxon>Pseudomonadati</taxon>
        <taxon>Pseudomonadota</taxon>
        <taxon>Betaproteobacteria</taxon>
        <taxon>Neisseriales</taxon>
        <taxon>Chitinibacteraceae</taxon>
        <taxon>Chitinimonas</taxon>
    </lineage>
</organism>
<keyword evidence="2" id="KW-0560">Oxidoreductase</keyword>
<reference evidence="7 8" key="1">
    <citation type="submission" date="2016-11" db="EMBL/GenBank/DDBJ databases">
        <authorList>
            <person name="Jaros S."/>
            <person name="Januszkiewicz K."/>
            <person name="Wedrychowicz H."/>
        </authorList>
    </citation>
    <scope>NUCLEOTIDE SEQUENCE [LARGE SCALE GENOMIC DNA]</scope>
    <source>
        <strain evidence="7 8">DSM 18899</strain>
    </source>
</reference>
<dbReference type="Proteomes" id="UP000186513">
    <property type="component" value="Unassembled WGS sequence"/>
</dbReference>
<dbReference type="InterPro" id="IPR008927">
    <property type="entry name" value="6-PGluconate_DH-like_C_sf"/>
</dbReference>
<dbReference type="InterPro" id="IPR029154">
    <property type="entry name" value="HIBADH-like_NADP-bd"/>
</dbReference>
<comment type="similarity">
    <text evidence="1">Belongs to the HIBADH-related family.</text>
</comment>
<dbReference type="InterPro" id="IPR013328">
    <property type="entry name" value="6PGD_dom2"/>
</dbReference>
<evidence type="ECO:0000256" key="2">
    <source>
        <dbReference type="ARBA" id="ARBA00023002"/>
    </source>
</evidence>
<dbReference type="SUPFAM" id="SSF51735">
    <property type="entry name" value="NAD(P)-binding Rossmann-fold domains"/>
    <property type="match status" value="1"/>
</dbReference>
<dbReference type="RefSeq" id="WP_072428976.1">
    <property type="nucleotide sequence ID" value="NZ_FPKR01000009.1"/>
</dbReference>
<sequence>MADIGFIGLGIMGLPMARNLAQAGHQLHVWARRPETLQAIETDPRFTVHASPAQVAAATQAVFTIVADTPDVEAVLFAEQGILAGARPGLIVIDMSTASAEATRRFAELLAAKGVDMLDAPVSGGEVGAIQGNLSIMVGGKPAVFEAIKPFFALMGKNIVHVGSHGAGQVAKACNQIVVGVTIEAVAEALTFAQAHGVDAGKVREALLGGFAGSRILDIHGRRMLEDDYRPGFKATLHAKDMRIVAQGMAAHDLTLPCTELVGEKMQTLAHGEWAESDSSALYKLLKH</sequence>
<name>A0A1K2HLF5_9NEIS</name>
<evidence type="ECO:0000259" key="6">
    <source>
        <dbReference type="Pfam" id="PF14833"/>
    </source>
</evidence>
<dbReference type="InterPro" id="IPR002204">
    <property type="entry name" value="3-OH-isobutyrate_DH-rel_CS"/>
</dbReference>
<evidence type="ECO:0000313" key="8">
    <source>
        <dbReference type="Proteomes" id="UP000186513"/>
    </source>
</evidence>
<dbReference type="Gene3D" id="1.10.1040.10">
    <property type="entry name" value="N-(1-d-carboxylethyl)-l-norvaline Dehydrogenase, domain 2"/>
    <property type="match status" value="1"/>
</dbReference>
<dbReference type="SUPFAM" id="SSF48179">
    <property type="entry name" value="6-phosphogluconate dehydrogenase C-terminal domain-like"/>
    <property type="match status" value="1"/>
</dbReference>
<evidence type="ECO:0000256" key="3">
    <source>
        <dbReference type="ARBA" id="ARBA00023027"/>
    </source>
</evidence>
<dbReference type="EMBL" id="FPKR01000009">
    <property type="protein sequence ID" value="SFZ77525.1"/>
    <property type="molecule type" value="Genomic_DNA"/>
</dbReference>
<dbReference type="Gene3D" id="3.40.50.720">
    <property type="entry name" value="NAD(P)-binding Rossmann-like Domain"/>
    <property type="match status" value="1"/>
</dbReference>
<gene>
    <name evidence="7" type="ORF">SAMN02745887_02471</name>
</gene>
<dbReference type="AlphaFoldDB" id="A0A1K2HLF5"/>
<dbReference type="GO" id="GO:0050661">
    <property type="term" value="F:NADP binding"/>
    <property type="evidence" value="ECO:0007669"/>
    <property type="project" value="InterPro"/>
</dbReference>
<keyword evidence="8" id="KW-1185">Reference proteome</keyword>
<evidence type="ECO:0000256" key="1">
    <source>
        <dbReference type="ARBA" id="ARBA00009080"/>
    </source>
</evidence>
<dbReference type="PANTHER" id="PTHR43060">
    <property type="entry name" value="3-HYDROXYISOBUTYRATE DEHYDROGENASE-LIKE 1, MITOCHONDRIAL-RELATED"/>
    <property type="match status" value="1"/>
</dbReference>
<dbReference type="GO" id="GO:0051287">
    <property type="term" value="F:NAD binding"/>
    <property type="evidence" value="ECO:0007669"/>
    <property type="project" value="InterPro"/>
</dbReference>
<protein>
    <submittedName>
        <fullName evidence="7">2-hydroxy-3-oxopropionate reductase</fullName>
    </submittedName>
</protein>
<dbReference type="STRING" id="1121279.SAMN02745887_02471"/>
<evidence type="ECO:0000313" key="7">
    <source>
        <dbReference type="EMBL" id="SFZ77525.1"/>
    </source>
</evidence>
<dbReference type="Pfam" id="PF03446">
    <property type="entry name" value="NAD_binding_2"/>
    <property type="match status" value="1"/>
</dbReference>
<evidence type="ECO:0000256" key="4">
    <source>
        <dbReference type="PIRSR" id="PIRSR000103-1"/>
    </source>
</evidence>
<keyword evidence="3" id="KW-0520">NAD</keyword>
<feature type="domain" description="6-phosphogluconate dehydrogenase NADP-binding" evidence="5">
    <location>
        <begin position="3"/>
        <end position="163"/>
    </location>
</feature>
<dbReference type="OrthoDB" id="9777604at2"/>
<dbReference type="PIRSF" id="PIRSF000103">
    <property type="entry name" value="HIBADH"/>
    <property type="match status" value="1"/>
</dbReference>
<dbReference type="GO" id="GO:0016054">
    <property type="term" value="P:organic acid catabolic process"/>
    <property type="evidence" value="ECO:0007669"/>
    <property type="project" value="UniProtKB-ARBA"/>
</dbReference>
<dbReference type="Pfam" id="PF14833">
    <property type="entry name" value="NAD_binding_11"/>
    <property type="match status" value="1"/>
</dbReference>
<feature type="domain" description="3-hydroxyisobutyrate dehydrogenase-like NAD-binding" evidence="6">
    <location>
        <begin position="166"/>
        <end position="286"/>
    </location>
</feature>
<dbReference type="GO" id="GO:0016491">
    <property type="term" value="F:oxidoreductase activity"/>
    <property type="evidence" value="ECO:0007669"/>
    <property type="project" value="UniProtKB-KW"/>
</dbReference>
<accession>A0A1K2HLF5</accession>
<dbReference type="InterPro" id="IPR015815">
    <property type="entry name" value="HIBADH-related"/>
</dbReference>